<evidence type="ECO:0000313" key="2">
    <source>
        <dbReference type="EMBL" id="TCS34788.1"/>
    </source>
</evidence>
<dbReference type="EMBL" id="SLZR01000039">
    <property type="protein sequence ID" value="TCS34788.1"/>
    <property type="molecule type" value="Genomic_DNA"/>
</dbReference>
<comment type="caution">
    <text evidence="2">The sequence shown here is derived from an EMBL/GenBank/DDBJ whole genome shotgun (WGS) entry which is preliminary data.</text>
</comment>
<proteinExistence type="predicted"/>
<evidence type="ECO:0000256" key="1">
    <source>
        <dbReference type="SAM" id="Phobius"/>
    </source>
</evidence>
<sequence>MYQIIVNTLASLFLIILFIYLAWVLPTRNAKKILVSALKRKGYEVLSVKHSVFNFGPFFGRKFSRERAFKIEVRAQGEEPMKGWALVGGFWLWMVSDNVLLDLPVKYPEDNWLQRKKNW</sequence>
<dbReference type="AlphaFoldDB" id="A0A4R3HQP1"/>
<gene>
    <name evidence="2" type="ORF">BCF53_1391</name>
</gene>
<accession>A0A4R3HQP1</accession>
<evidence type="ECO:0000313" key="3">
    <source>
        <dbReference type="Proteomes" id="UP000295793"/>
    </source>
</evidence>
<keyword evidence="1" id="KW-0812">Transmembrane</keyword>
<reference evidence="2 3" key="1">
    <citation type="submission" date="2019-03" db="EMBL/GenBank/DDBJ databases">
        <title>Genomic Encyclopedia of Archaeal and Bacterial Type Strains, Phase II (KMG-II): from individual species to whole genera.</title>
        <authorList>
            <person name="Goeker M."/>
        </authorList>
    </citation>
    <scope>NUCLEOTIDE SEQUENCE [LARGE SCALE GENOMIC DNA]</scope>
    <source>
        <strain evidence="2 3">DSM 15388</strain>
    </source>
</reference>
<dbReference type="Proteomes" id="UP000295793">
    <property type="component" value="Unassembled WGS sequence"/>
</dbReference>
<dbReference type="RefSeq" id="WP_132704289.1">
    <property type="nucleotide sequence ID" value="NZ_SLZR01000039.1"/>
</dbReference>
<keyword evidence="3" id="KW-1185">Reference proteome</keyword>
<feature type="transmembrane region" description="Helical" evidence="1">
    <location>
        <begin position="6"/>
        <end position="25"/>
    </location>
</feature>
<protein>
    <submittedName>
        <fullName evidence="2">Uncharacterized protein</fullName>
    </submittedName>
</protein>
<keyword evidence="1" id="KW-0472">Membrane</keyword>
<keyword evidence="1" id="KW-1133">Transmembrane helix</keyword>
<organism evidence="2 3">
    <name type="scientific">Reinekea marinisedimentorum</name>
    <dbReference type="NCBI Taxonomy" id="230495"/>
    <lineage>
        <taxon>Bacteria</taxon>
        <taxon>Pseudomonadati</taxon>
        <taxon>Pseudomonadota</taxon>
        <taxon>Gammaproteobacteria</taxon>
        <taxon>Oceanospirillales</taxon>
        <taxon>Saccharospirillaceae</taxon>
        <taxon>Reinekea</taxon>
    </lineage>
</organism>
<name>A0A4R3HQP1_9GAMM</name>